<dbReference type="SUPFAM" id="SSF53822">
    <property type="entry name" value="Periplasmic binding protein-like I"/>
    <property type="match status" value="1"/>
</dbReference>
<dbReference type="Proteomes" id="UP000703315">
    <property type="component" value="Unassembled WGS sequence"/>
</dbReference>
<feature type="domain" description="HTH lacI-type" evidence="5">
    <location>
        <begin position="14"/>
        <end position="68"/>
    </location>
</feature>
<accession>A0A921FNV3</accession>
<protein>
    <submittedName>
        <fullName evidence="6">LacI family transcriptional regulator</fullName>
    </submittedName>
</protein>
<dbReference type="GO" id="GO:0003700">
    <property type="term" value="F:DNA-binding transcription factor activity"/>
    <property type="evidence" value="ECO:0007669"/>
    <property type="project" value="TreeGrafter"/>
</dbReference>
<name>A0A921FNV3_9MICC</name>
<dbReference type="SUPFAM" id="SSF47413">
    <property type="entry name" value="lambda repressor-like DNA-binding domains"/>
    <property type="match status" value="1"/>
</dbReference>
<evidence type="ECO:0000256" key="4">
    <source>
        <dbReference type="ARBA" id="ARBA00023163"/>
    </source>
</evidence>
<dbReference type="PANTHER" id="PTHR30146:SF148">
    <property type="entry name" value="HTH-TYPE TRANSCRIPTIONAL REPRESSOR PURR-RELATED"/>
    <property type="match status" value="1"/>
</dbReference>
<evidence type="ECO:0000256" key="1">
    <source>
        <dbReference type="ARBA" id="ARBA00022491"/>
    </source>
</evidence>
<dbReference type="InterPro" id="IPR000843">
    <property type="entry name" value="HTH_LacI"/>
</dbReference>
<dbReference type="Pfam" id="PF13377">
    <property type="entry name" value="Peripla_BP_3"/>
    <property type="match status" value="1"/>
</dbReference>
<evidence type="ECO:0000256" key="3">
    <source>
        <dbReference type="ARBA" id="ARBA00023125"/>
    </source>
</evidence>
<dbReference type="GO" id="GO:0000976">
    <property type="term" value="F:transcription cis-regulatory region binding"/>
    <property type="evidence" value="ECO:0007669"/>
    <property type="project" value="TreeGrafter"/>
</dbReference>
<dbReference type="CDD" id="cd01392">
    <property type="entry name" value="HTH_LacI"/>
    <property type="match status" value="1"/>
</dbReference>
<dbReference type="RefSeq" id="WP_303907349.1">
    <property type="nucleotide sequence ID" value="NZ_DYXC01000127.1"/>
</dbReference>
<dbReference type="CDD" id="cd06267">
    <property type="entry name" value="PBP1_LacI_sugar_binding-like"/>
    <property type="match status" value="1"/>
</dbReference>
<keyword evidence="1" id="KW-0678">Repressor</keyword>
<dbReference type="Gene3D" id="1.10.260.40">
    <property type="entry name" value="lambda repressor-like DNA-binding domains"/>
    <property type="match status" value="1"/>
</dbReference>
<keyword evidence="4" id="KW-0804">Transcription</keyword>
<keyword evidence="3" id="KW-0238">DNA-binding</keyword>
<keyword evidence="2" id="KW-0805">Transcription regulation</keyword>
<evidence type="ECO:0000259" key="5">
    <source>
        <dbReference type="PROSITE" id="PS50932"/>
    </source>
</evidence>
<dbReference type="EMBL" id="DYXC01000127">
    <property type="protein sequence ID" value="HJF15358.1"/>
    <property type="molecule type" value="Genomic_DNA"/>
</dbReference>
<dbReference type="PROSITE" id="PS50932">
    <property type="entry name" value="HTH_LACI_2"/>
    <property type="match status" value="1"/>
</dbReference>
<organism evidence="6 7">
    <name type="scientific">Enteractinococcus helveticum</name>
    <dbReference type="NCBI Taxonomy" id="1837282"/>
    <lineage>
        <taxon>Bacteria</taxon>
        <taxon>Bacillati</taxon>
        <taxon>Actinomycetota</taxon>
        <taxon>Actinomycetes</taxon>
        <taxon>Micrococcales</taxon>
        <taxon>Micrococcaceae</taxon>
    </lineage>
</organism>
<dbReference type="InterPro" id="IPR046335">
    <property type="entry name" value="LacI/GalR-like_sensor"/>
</dbReference>
<dbReference type="InterPro" id="IPR028082">
    <property type="entry name" value="Peripla_BP_I"/>
</dbReference>
<sequence length="335" mass="36130">MSTTAGQRSRPQRPTIISVAEHAGVSKSLASRALRGEVGVSQEKRDRVMRSAKTLGYRLNSAARSLVAHDSGVLGVVLNDIGNAHHAQIVNGIEEAAREQGLRTLITHGARHAHELVHQTNTLLEMQVDGLIIASSWMPVETLTDLGQELPTVVVAHLENPPAQVDVVASDDFTGSTAAAAHLIALGRRRLAYLTRSMSATSKARWAGIHGHAHTAGIEPELLHFTSEDLAPVRDGLAERRWDGLITNNDQTAAEVLRLAHETGVEVPNELAIIGYDNTPLAQLLYPNLTSVDQPQAAMGKRALTLLLDRKTNPEASPVRDYYTPELVVRASTSA</sequence>
<proteinExistence type="predicted"/>
<dbReference type="PANTHER" id="PTHR30146">
    <property type="entry name" value="LACI-RELATED TRANSCRIPTIONAL REPRESSOR"/>
    <property type="match status" value="1"/>
</dbReference>
<evidence type="ECO:0000256" key="2">
    <source>
        <dbReference type="ARBA" id="ARBA00023015"/>
    </source>
</evidence>
<gene>
    <name evidence="6" type="ORF">K8V32_11260</name>
</gene>
<evidence type="ECO:0000313" key="7">
    <source>
        <dbReference type="Proteomes" id="UP000703315"/>
    </source>
</evidence>
<dbReference type="Gene3D" id="3.40.50.2300">
    <property type="match status" value="2"/>
</dbReference>
<reference evidence="6" key="1">
    <citation type="journal article" date="2021" name="PeerJ">
        <title>Extensive microbial diversity within the chicken gut microbiome revealed by metagenomics and culture.</title>
        <authorList>
            <person name="Gilroy R."/>
            <person name="Ravi A."/>
            <person name="Getino M."/>
            <person name="Pursley I."/>
            <person name="Horton D.L."/>
            <person name="Alikhan N.F."/>
            <person name="Baker D."/>
            <person name="Gharbi K."/>
            <person name="Hall N."/>
            <person name="Watson M."/>
            <person name="Adriaenssens E.M."/>
            <person name="Foster-Nyarko E."/>
            <person name="Jarju S."/>
            <person name="Secka A."/>
            <person name="Antonio M."/>
            <person name="Oren A."/>
            <person name="Chaudhuri R.R."/>
            <person name="La Ragione R."/>
            <person name="Hildebrand F."/>
            <person name="Pallen M.J."/>
        </authorList>
    </citation>
    <scope>NUCLEOTIDE SEQUENCE</scope>
    <source>
        <strain evidence="6">ChiHjej13B12-14962</strain>
    </source>
</reference>
<dbReference type="AlphaFoldDB" id="A0A921FNV3"/>
<evidence type="ECO:0000313" key="6">
    <source>
        <dbReference type="EMBL" id="HJF15358.1"/>
    </source>
</evidence>
<comment type="caution">
    <text evidence="6">The sequence shown here is derived from an EMBL/GenBank/DDBJ whole genome shotgun (WGS) entry which is preliminary data.</text>
</comment>
<dbReference type="Pfam" id="PF00356">
    <property type="entry name" value="LacI"/>
    <property type="match status" value="1"/>
</dbReference>
<reference evidence="6" key="2">
    <citation type="submission" date="2021-09" db="EMBL/GenBank/DDBJ databases">
        <authorList>
            <person name="Gilroy R."/>
        </authorList>
    </citation>
    <scope>NUCLEOTIDE SEQUENCE</scope>
    <source>
        <strain evidence="6">ChiHjej13B12-14962</strain>
    </source>
</reference>
<dbReference type="InterPro" id="IPR010982">
    <property type="entry name" value="Lambda_DNA-bd_dom_sf"/>
</dbReference>
<dbReference type="SMART" id="SM00354">
    <property type="entry name" value="HTH_LACI"/>
    <property type="match status" value="1"/>
</dbReference>